<feature type="compositionally biased region" description="Pro residues" evidence="2">
    <location>
        <begin position="10"/>
        <end position="21"/>
    </location>
</feature>
<dbReference type="SMART" id="SM00360">
    <property type="entry name" value="RRM"/>
    <property type="match status" value="1"/>
</dbReference>
<evidence type="ECO:0000256" key="2">
    <source>
        <dbReference type="SAM" id="MobiDB-lite"/>
    </source>
</evidence>
<dbReference type="Proteomes" id="UP000016930">
    <property type="component" value="Unassembled WGS sequence"/>
</dbReference>
<proteinExistence type="predicted"/>
<dbReference type="InterPro" id="IPR012677">
    <property type="entry name" value="Nucleotide-bd_a/b_plait_sf"/>
</dbReference>
<reference evidence="4 5" key="1">
    <citation type="journal article" date="2012" name="Proc. Natl. Acad. Sci. U.S.A.">
        <title>Comparative genomics of Ceriporiopsis subvermispora and Phanerochaete chrysosporium provide insight into selective ligninolysis.</title>
        <authorList>
            <person name="Fernandez-Fueyo E."/>
            <person name="Ruiz-Duenas F.J."/>
            <person name="Ferreira P."/>
            <person name="Floudas D."/>
            <person name="Hibbett D.S."/>
            <person name="Canessa P."/>
            <person name="Larrondo L.F."/>
            <person name="James T.Y."/>
            <person name="Seelenfreund D."/>
            <person name="Lobos S."/>
            <person name="Polanco R."/>
            <person name="Tello M."/>
            <person name="Honda Y."/>
            <person name="Watanabe T."/>
            <person name="Watanabe T."/>
            <person name="Ryu J.S."/>
            <person name="Kubicek C.P."/>
            <person name="Schmoll M."/>
            <person name="Gaskell J."/>
            <person name="Hammel K.E."/>
            <person name="St John F.J."/>
            <person name="Vanden Wymelenberg A."/>
            <person name="Sabat G."/>
            <person name="Splinter BonDurant S."/>
            <person name="Syed K."/>
            <person name="Yadav J.S."/>
            <person name="Doddapaneni H."/>
            <person name="Subramanian V."/>
            <person name="Lavin J.L."/>
            <person name="Oguiza J.A."/>
            <person name="Perez G."/>
            <person name="Pisabarro A.G."/>
            <person name="Ramirez L."/>
            <person name="Santoyo F."/>
            <person name="Master E."/>
            <person name="Coutinho P.M."/>
            <person name="Henrissat B."/>
            <person name="Lombard V."/>
            <person name="Magnuson J.K."/>
            <person name="Kuees U."/>
            <person name="Hori C."/>
            <person name="Igarashi K."/>
            <person name="Samejima M."/>
            <person name="Held B.W."/>
            <person name="Barry K.W."/>
            <person name="LaButti K.M."/>
            <person name="Lapidus A."/>
            <person name="Lindquist E.A."/>
            <person name="Lucas S.M."/>
            <person name="Riley R."/>
            <person name="Salamov A.A."/>
            <person name="Hoffmeister D."/>
            <person name="Schwenk D."/>
            <person name="Hadar Y."/>
            <person name="Yarden O."/>
            <person name="de Vries R.P."/>
            <person name="Wiebenga A."/>
            <person name="Stenlid J."/>
            <person name="Eastwood D."/>
            <person name="Grigoriev I.V."/>
            <person name="Berka R.M."/>
            <person name="Blanchette R.A."/>
            <person name="Kersten P."/>
            <person name="Martinez A.T."/>
            <person name="Vicuna R."/>
            <person name="Cullen D."/>
        </authorList>
    </citation>
    <scope>NUCLEOTIDE SEQUENCE [LARGE SCALE GENOMIC DNA]</scope>
    <source>
        <strain evidence="4 5">B</strain>
    </source>
</reference>
<evidence type="ECO:0000313" key="5">
    <source>
        <dbReference type="Proteomes" id="UP000016930"/>
    </source>
</evidence>
<sequence>MGRYRCTSSTPPPRSPSPTPNPHLSRHLAEMTMRPEAGTSSRTRPPSPGPSSRKASKDKGKGKARATSPDPTIQRERVRMAAKRGKVKRRSGLKPGLWSFVFVGGLIPSITEPMIRDIFRGCGTIARVQMRMGAGYYASVEFYEQSAPKKAVDQLNGAKLGDLTIVVCYSAADLPEVQKTRIAYEQRQRGTAPRPVPKSTVEVLVDYTKKVTVNRTIVASEMLDLNVSESTRQPEAGPSGEGLTPRVRPPQSKHRLMGISFPKTLI</sequence>
<keyword evidence="1" id="KW-0694">RNA-binding</keyword>
<dbReference type="GO" id="GO:0003723">
    <property type="term" value="F:RNA binding"/>
    <property type="evidence" value="ECO:0007669"/>
    <property type="project" value="UniProtKB-UniRule"/>
</dbReference>
<dbReference type="CDD" id="cd00590">
    <property type="entry name" value="RRM_SF"/>
    <property type="match status" value="1"/>
</dbReference>
<dbReference type="EMBL" id="KB445792">
    <property type="protein sequence ID" value="EMD41029.1"/>
    <property type="molecule type" value="Genomic_DNA"/>
</dbReference>
<dbReference type="SUPFAM" id="SSF54928">
    <property type="entry name" value="RNA-binding domain, RBD"/>
    <property type="match status" value="1"/>
</dbReference>
<evidence type="ECO:0000313" key="4">
    <source>
        <dbReference type="EMBL" id="EMD41029.1"/>
    </source>
</evidence>
<feature type="region of interest" description="Disordered" evidence="2">
    <location>
        <begin position="1"/>
        <end position="87"/>
    </location>
</feature>
<keyword evidence="5" id="KW-1185">Reference proteome</keyword>
<dbReference type="Gene3D" id="3.30.70.330">
    <property type="match status" value="1"/>
</dbReference>
<dbReference type="OrthoDB" id="2803601at2759"/>
<dbReference type="STRING" id="914234.M2PW53"/>
<evidence type="ECO:0000259" key="3">
    <source>
        <dbReference type="PROSITE" id="PS50102"/>
    </source>
</evidence>
<evidence type="ECO:0000256" key="1">
    <source>
        <dbReference type="PROSITE-ProRule" id="PRU00176"/>
    </source>
</evidence>
<dbReference type="Pfam" id="PF00076">
    <property type="entry name" value="RRM_1"/>
    <property type="match status" value="1"/>
</dbReference>
<gene>
    <name evidence="4" type="ORF">CERSUDRAFT_111602</name>
</gene>
<dbReference type="PROSITE" id="PS50102">
    <property type="entry name" value="RRM"/>
    <property type="match status" value="1"/>
</dbReference>
<dbReference type="InterPro" id="IPR035979">
    <property type="entry name" value="RBD_domain_sf"/>
</dbReference>
<dbReference type="AlphaFoldDB" id="M2PW53"/>
<name>M2PW53_CERS8</name>
<feature type="domain" description="RRM" evidence="3">
    <location>
        <begin position="99"/>
        <end position="172"/>
    </location>
</feature>
<feature type="region of interest" description="Disordered" evidence="2">
    <location>
        <begin position="228"/>
        <end position="255"/>
    </location>
</feature>
<dbReference type="HOGENOM" id="CLU_1045858_0_0_1"/>
<protein>
    <recommendedName>
        <fullName evidence="3">RRM domain-containing protein</fullName>
    </recommendedName>
</protein>
<organism evidence="4 5">
    <name type="scientific">Ceriporiopsis subvermispora (strain B)</name>
    <name type="common">White-rot fungus</name>
    <name type="synonym">Gelatoporia subvermispora</name>
    <dbReference type="NCBI Taxonomy" id="914234"/>
    <lineage>
        <taxon>Eukaryota</taxon>
        <taxon>Fungi</taxon>
        <taxon>Dikarya</taxon>
        <taxon>Basidiomycota</taxon>
        <taxon>Agaricomycotina</taxon>
        <taxon>Agaricomycetes</taxon>
        <taxon>Polyporales</taxon>
        <taxon>Gelatoporiaceae</taxon>
        <taxon>Gelatoporia</taxon>
    </lineage>
</organism>
<accession>M2PW53</accession>
<dbReference type="InterPro" id="IPR000504">
    <property type="entry name" value="RRM_dom"/>
</dbReference>